<dbReference type="Proteomes" id="UP000464754">
    <property type="component" value="Chromosome"/>
</dbReference>
<dbReference type="RefSeq" id="WP_163052592.1">
    <property type="nucleotide sequence ID" value="NZ_AP019695.1"/>
</dbReference>
<gene>
    <name evidence="1" type="ORF">Aargi30884_28070</name>
</gene>
<reference evidence="2" key="1">
    <citation type="submission" date="2019-05" db="EMBL/GenBank/DDBJ databases">
        <title>Complete genome sequencing of Absiella argi strain JCM 30884.</title>
        <authorList>
            <person name="Sakamoto M."/>
            <person name="Murakami T."/>
            <person name="Mori H."/>
        </authorList>
    </citation>
    <scope>NUCLEOTIDE SEQUENCE [LARGE SCALE GENOMIC DNA]</scope>
    <source>
        <strain evidence="2">JCM 30884</strain>
    </source>
</reference>
<dbReference type="KEGG" id="aarg:Aargi30884_28070"/>
<dbReference type="EMBL" id="AP019695">
    <property type="protein sequence ID" value="BBK23904.1"/>
    <property type="molecule type" value="Genomic_DNA"/>
</dbReference>
<accession>A0A6N4TN59</accession>
<proteinExistence type="predicted"/>
<organism evidence="1 2">
    <name type="scientific">Amedibacterium intestinale</name>
    <dbReference type="NCBI Taxonomy" id="2583452"/>
    <lineage>
        <taxon>Bacteria</taxon>
        <taxon>Bacillati</taxon>
        <taxon>Bacillota</taxon>
        <taxon>Erysipelotrichia</taxon>
        <taxon>Erysipelotrichales</taxon>
        <taxon>Erysipelotrichaceae</taxon>
        <taxon>Amedibacterium</taxon>
    </lineage>
</organism>
<evidence type="ECO:0000313" key="2">
    <source>
        <dbReference type="Proteomes" id="UP000464754"/>
    </source>
</evidence>
<sequence length="50" mass="5910">MKRRLPKSITQKDRERIKNESIQDIIPIKYSKDVEEGKRKVVFTLPPKTA</sequence>
<protein>
    <submittedName>
        <fullName evidence="1">Uncharacterized protein</fullName>
    </submittedName>
</protein>
<name>A0A6N4TN59_9FIRM</name>
<keyword evidence="2" id="KW-1185">Reference proteome</keyword>
<dbReference type="AlphaFoldDB" id="A0A6N4TN59"/>
<evidence type="ECO:0000313" key="1">
    <source>
        <dbReference type="EMBL" id="BBK23904.1"/>
    </source>
</evidence>